<evidence type="ECO:0000313" key="1">
    <source>
        <dbReference type="EMBL" id="UNO48199.1"/>
    </source>
</evidence>
<evidence type="ECO:0000313" key="2">
    <source>
        <dbReference type="Proteomes" id="UP000829401"/>
    </source>
</evidence>
<dbReference type="KEGG" id="aaco:K1I37_16180"/>
<dbReference type="RefSeq" id="WP_021298392.1">
    <property type="nucleotide sequence ID" value="NZ_AURB01000188.1"/>
</dbReference>
<name>T0BDP2_ALIAG</name>
<dbReference type="PANTHER" id="PTHR37309:SF1">
    <property type="entry name" value="SLR0284 PROTEIN"/>
    <property type="match status" value="1"/>
</dbReference>
<dbReference type="InterPro" id="IPR007165">
    <property type="entry name" value="Phage_holin_4_2"/>
</dbReference>
<protein>
    <submittedName>
        <fullName evidence="1">Phage holin family protein</fullName>
    </submittedName>
</protein>
<accession>A0A9E6ZS54</accession>
<dbReference type="OrthoDB" id="1701386at2"/>
<dbReference type="PANTHER" id="PTHR37309">
    <property type="entry name" value="SLR0284 PROTEIN"/>
    <property type="match status" value="1"/>
</dbReference>
<dbReference type="Pfam" id="PF04020">
    <property type="entry name" value="Phage_holin_4_2"/>
    <property type="match status" value="1"/>
</dbReference>
<dbReference type="STRING" id="1356854.N007_16180"/>
<reference evidence="2" key="1">
    <citation type="journal article" date="2022" name="G3 (Bethesda)">
        <title>Unveiling the complete genome sequence of Alicyclobacillus acidoterrestris DSM 3922T, a taint-producing strain.</title>
        <authorList>
            <person name="Leonardo I.C."/>
            <person name="Barreto Crespo M.T."/>
            <person name="Gaspar F.B."/>
        </authorList>
    </citation>
    <scope>NUCLEOTIDE SEQUENCE [LARGE SCALE GENOMIC DNA]</scope>
    <source>
        <strain evidence="2">DSM 3922</strain>
    </source>
</reference>
<sequence length="117" mass="12435">MHIIGTIIRFVVSALVLMLVGYLVPGFGVMGFWSAILAAIVIAVLGWAVEQIFGRRISPYGRGIVGFISGAVVIYIAQLFVPGMRASILGALLASLVIGIIDLFVPTNFRGRNTDGT</sequence>
<dbReference type="AlphaFoldDB" id="T0BDP2"/>
<organism evidence="1 2">
    <name type="scientific">Alicyclobacillus acidoterrestris (strain ATCC 49025 / DSM 3922 / CIP 106132 / NCIMB 13137 / GD3B)</name>
    <dbReference type="NCBI Taxonomy" id="1356854"/>
    <lineage>
        <taxon>Bacteria</taxon>
        <taxon>Bacillati</taxon>
        <taxon>Bacillota</taxon>
        <taxon>Bacilli</taxon>
        <taxon>Bacillales</taxon>
        <taxon>Alicyclobacillaceae</taxon>
        <taxon>Alicyclobacillus</taxon>
    </lineage>
</organism>
<dbReference type="Proteomes" id="UP000829401">
    <property type="component" value="Chromosome"/>
</dbReference>
<accession>T0BDP2</accession>
<dbReference type="EMBL" id="CP080467">
    <property type="protein sequence ID" value="UNO48199.1"/>
    <property type="molecule type" value="Genomic_DNA"/>
</dbReference>
<proteinExistence type="predicted"/>
<gene>
    <name evidence="1" type="ORF">K1I37_16180</name>
</gene>
<keyword evidence="2" id="KW-1185">Reference proteome</keyword>
<dbReference type="eggNOG" id="COG1950">
    <property type="taxonomic scope" value="Bacteria"/>
</dbReference>